<dbReference type="InterPro" id="IPR036223">
    <property type="entry name" value="CAP_C_sf"/>
</dbReference>
<evidence type="ECO:0000313" key="16">
    <source>
        <dbReference type="Proteomes" id="UP000283509"/>
    </source>
</evidence>
<name>A0A423TB05_PENVA</name>
<dbReference type="STRING" id="6689.A0A423TB05"/>
<keyword evidence="16" id="KW-1185">Reference proteome</keyword>
<evidence type="ECO:0000256" key="8">
    <source>
        <dbReference type="ARBA" id="ARBA00023134"/>
    </source>
</evidence>
<reference evidence="15 16" key="1">
    <citation type="submission" date="2018-04" db="EMBL/GenBank/DDBJ databases">
        <authorList>
            <person name="Zhang X."/>
            <person name="Yuan J."/>
            <person name="Li F."/>
            <person name="Xiang J."/>
        </authorList>
    </citation>
    <scope>NUCLEOTIDE SEQUENCE [LARGE SCALE GENOMIC DNA]</scope>
    <source>
        <tissue evidence="15">Muscle</tissue>
    </source>
</reference>
<evidence type="ECO:0000256" key="6">
    <source>
        <dbReference type="ARBA" id="ARBA00022707"/>
    </source>
</evidence>
<dbReference type="PROSITE" id="PS51329">
    <property type="entry name" value="C_CAP_COFACTOR_C"/>
    <property type="match status" value="1"/>
</dbReference>
<dbReference type="PANTHER" id="PTHR15440">
    <property type="entry name" value="XRP2 PROTEIN"/>
    <property type="match status" value="1"/>
</dbReference>
<dbReference type="InterPro" id="IPR016098">
    <property type="entry name" value="CAP/MinC_C"/>
</dbReference>
<dbReference type="GO" id="GO:0005929">
    <property type="term" value="C:cilium"/>
    <property type="evidence" value="ECO:0007669"/>
    <property type="project" value="TreeGrafter"/>
</dbReference>
<dbReference type="GO" id="GO:1990075">
    <property type="term" value="C:periciliary membrane compartment"/>
    <property type="evidence" value="ECO:0007669"/>
    <property type="project" value="TreeGrafter"/>
</dbReference>
<dbReference type="InterPro" id="IPR017901">
    <property type="entry name" value="C-CAP_CF_C-like"/>
</dbReference>
<evidence type="ECO:0000256" key="12">
    <source>
        <dbReference type="PIRNR" id="PIRNR037947"/>
    </source>
</evidence>
<gene>
    <name evidence="15" type="ORF">C7M84_007952</name>
</gene>
<organism evidence="15 16">
    <name type="scientific">Penaeus vannamei</name>
    <name type="common">Whiteleg shrimp</name>
    <name type="synonym">Litopenaeus vannamei</name>
    <dbReference type="NCBI Taxonomy" id="6689"/>
    <lineage>
        <taxon>Eukaryota</taxon>
        <taxon>Metazoa</taxon>
        <taxon>Ecdysozoa</taxon>
        <taxon>Arthropoda</taxon>
        <taxon>Crustacea</taxon>
        <taxon>Multicrustacea</taxon>
        <taxon>Malacostraca</taxon>
        <taxon>Eumalacostraca</taxon>
        <taxon>Eucarida</taxon>
        <taxon>Decapoda</taxon>
        <taxon>Dendrobranchiata</taxon>
        <taxon>Penaeoidea</taxon>
        <taxon>Penaeidae</taxon>
        <taxon>Penaeus</taxon>
    </lineage>
</organism>
<dbReference type="OrthoDB" id="194775at2759"/>
<comment type="subcellular location">
    <subcellularLocation>
        <location evidence="1">Cell membrane</location>
        <topology evidence="1">Lipid-anchor</topology>
        <orientation evidence="1">Cytoplasmic side</orientation>
    </subcellularLocation>
</comment>
<dbReference type="InterPro" id="IPR006599">
    <property type="entry name" value="CARP_motif"/>
</dbReference>
<feature type="binding site" evidence="13">
    <location>
        <begin position="72"/>
        <end position="73"/>
    </location>
    <ligand>
        <name>GTP</name>
        <dbReference type="ChEBI" id="CHEBI:37565"/>
    </ligand>
</feature>
<comment type="similarity">
    <text evidence="2 12">Belongs to the TBCC family.</text>
</comment>
<dbReference type="GO" id="GO:0005525">
    <property type="term" value="F:GTP binding"/>
    <property type="evidence" value="ECO:0007669"/>
    <property type="project" value="UniProtKB-UniRule"/>
</dbReference>
<accession>A0A423TB05</accession>
<sequence length="327" mass="36455">MPWDKKEKVNPADYTIENISNEEVGRLPGTINGQQFIIQNCQSSKIYLFDFINTITVDDCSDCVIFIGPTTGSVFLRDCQDCVVMAACGQFRTRDCCKMDIFLLCQTQPIIEASAKMRFGCFQASYPQLKDHFKGAGLSIFNNNWSNIHDFTPVEGETNWSCSSQSDALEQAFKLPETEELKSVELMLGTETSVVPFTLGSPMYGGQEATLVIFFFDETYQQKAMDFISSLKSKIQSCRIQHSREVKMEISDAQRVFQTSQYKSAISRGPIIALLCLGSGISEACSKIGQELNANAEDQVVYVTADSNTSNQQIDAFFSYASMTLSM</sequence>
<keyword evidence="4 12" id="KW-0343">GTPase activation</keyword>
<keyword evidence="9" id="KW-0472">Membrane</keyword>
<evidence type="ECO:0000256" key="5">
    <source>
        <dbReference type="ARBA" id="ARBA00022475"/>
    </source>
</evidence>
<dbReference type="Gene3D" id="3.30.70.141">
    <property type="entry name" value="Nucleoside diphosphate kinase-like domain"/>
    <property type="match status" value="1"/>
</dbReference>
<evidence type="ECO:0000256" key="3">
    <source>
        <dbReference type="ARBA" id="ARBA00015771"/>
    </source>
</evidence>
<protein>
    <recommendedName>
        <fullName evidence="3 12">Protein XRP2</fullName>
    </recommendedName>
</protein>
<evidence type="ECO:0000256" key="10">
    <source>
        <dbReference type="ARBA" id="ARBA00023139"/>
    </source>
</evidence>
<dbReference type="InterPro" id="IPR039093">
    <property type="entry name" value="XRP2"/>
</dbReference>
<dbReference type="GO" id="GO:0006892">
    <property type="term" value="P:post-Golgi vesicle-mediated transport"/>
    <property type="evidence" value="ECO:0007669"/>
    <property type="project" value="TreeGrafter"/>
</dbReference>
<reference evidence="15 16" key="2">
    <citation type="submission" date="2019-01" db="EMBL/GenBank/DDBJ databases">
        <title>The decoding of complex shrimp genome reveals the adaptation for benthos swimmer, frequently molting mechanism and breeding impact on genome.</title>
        <authorList>
            <person name="Sun Y."/>
            <person name="Gao Y."/>
            <person name="Yu Y."/>
        </authorList>
    </citation>
    <scope>NUCLEOTIDE SEQUENCE [LARGE SCALE GENOMIC DNA]</scope>
    <source>
        <tissue evidence="15">Muscle</tissue>
    </source>
</reference>
<comment type="caution">
    <text evidence="15">The sequence shown here is derived from an EMBL/GenBank/DDBJ whole genome shotgun (WGS) entry which is preliminary data.</text>
</comment>
<evidence type="ECO:0000256" key="9">
    <source>
        <dbReference type="ARBA" id="ARBA00023136"/>
    </source>
</evidence>
<keyword evidence="5" id="KW-1003">Cell membrane</keyword>
<evidence type="ECO:0000313" key="15">
    <source>
        <dbReference type="EMBL" id="ROT73626.1"/>
    </source>
</evidence>
<dbReference type="FunFam" id="2.160.20.70:FF:000004">
    <property type="entry name" value="Protein XRP2"/>
    <property type="match status" value="1"/>
</dbReference>
<dbReference type="SUPFAM" id="SSF69340">
    <property type="entry name" value="C-terminal domain of adenylylcyclase associated protein"/>
    <property type="match status" value="1"/>
</dbReference>
<dbReference type="InterPro" id="IPR036850">
    <property type="entry name" value="NDK-like_dom_sf"/>
</dbReference>
<evidence type="ECO:0000259" key="14">
    <source>
        <dbReference type="PROSITE" id="PS51329"/>
    </source>
</evidence>
<dbReference type="Gene3D" id="2.160.20.70">
    <property type="match status" value="1"/>
</dbReference>
<dbReference type="SMART" id="SM00673">
    <property type="entry name" value="CARP"/>
    <property type="match status" value="2"/>
</dbReference>
<dbReference type="Pfam" id="PF07986">
    <property type="entry name" value="TBCC"/>
    <property type="match status" value="1"/>
</dbReference>
<dbReference type="GO" id="GO:0005096">
    <property type="term" value="F:GTPase activator activity"/>
    <property type="evidence" value="ECO:0007669"/>
    <property type="project" value="UniProtKB-UniRule"/>
</dbReference>
<dbReference type="EMBL" id="QCYY01002014">
    <property type="protein sequence ID" value="ROT73626.1"/>
    <property type="molecule type" value="Genomic_DNA"/>
</dbReference>
<keyword evidence="6" id="KW-0519">Myristate</keyword>
<keyword evidence="11" id="KW-0449">Lipoprotein</keyword>
<dbReference type="PANTHER" id="PTHR15440:SF0">
    <property type="entry name" value="PROTEIN XRP2"/>
    <property type="match status" value="1"/>
</dbReference>
<evidence type="ECO:0000256" key="11">
    <source>
        <dbReference type="ARBA" id="ARBA00023288"/>
    </source>
</evidence>
<dbReference type="AlphaFoldDB" id="A0A423TB05"/>
<evidence type="ECO:0000256" key="2">
    <source>
        <dbReference type="ARBA" id="ARBA00008848"/>
    </source>
</evidence>
<keyword evidence="7 12" id="KW-0547">Nucleotide-binding</keyword>
<dbReference type="InterPro" id="IPR012945">
    <property type="entry name" value="Tubulin-bd_cofactor_C_dom"/>
</dbReference>
<evidence type="ECO:0000256" key="13">
    <source>
        <dbReference type="PIRSR" id="PIRSR037947-1"/>
    </source>
</evidence>
<evidence type="ECO:0000256" key="4">
    <source>
        <dbReference type="ARBA" id="ARBA00022468"/>
    </source>
</evidence>
<feature type="domain" description="C-CAP/cofactor C-like" evidence="14">
    <location>
        <begin position="2"/>
        <end position="153"/>
    </location>
</feature>
<keyword evidence="10" id="KW-0564">Palmitate</keyword>
<proteinExistence type="inferred from homology"/>
<comment type="function">
    <text evidence="12">Acts as a GTPase-activating protein (GAP) for tubulin in concert with tubulin-specific chaperone C, but does not enhance tubulin heterodimerization.</text>
</comment>
<dbReference type="PIRSF" id="PIRSF037947">
    <property type="entry name" value="Protein_XRP2"/>
    <property type="match status" value="1"/>
</dbReference>
<evidence type="ECO:0000256" key="1">
    <source>
        <dbReference type="ARBA" id="ARBA00004342"/>
    </source>
</evidence>
<evidence type="ECO:0000256" key="7">
    <source>
        <dbReference type="ARBA" id="ARBA00022741"/>
    </source>
</evidence>
<keyword evidence="8 12" id="KW-0342">GTP-binding</keyword>
<dbReference type="Proteomes" id="UP000283509">
    <property type="component" value="Unassembled WGS sequence"/>
</dbReference>